<gene>
    <name evidence="3" type="ORF">VT50_0208200</name>
</gene>
<dbReference type="PANTHER" id="PTHR35526">
    <property type="entry name" value="ANTI-SIGMA-F FACTOR RSBW-RELATED"/>
    <property type="match status" value="1"/>
</dbReference>
<organism evidence="3 4">
    <name type="scientific">Streptomyces antioxidans</name>
    <dbReference type="NCBI Taxonomy" id="1507734"/>
    <lineage>
        <taxon>Bacteria</taxon>
        <taxon>Bacillati</taxon>
        <taxon>Actinomycetota</taxon>
        <taxon>Actinomycetes</taxon>
        <taxon>Kitasatosporales</taxon>
        <taxon>Streptomycetaceae</taxon>
        <taxon>Streptomyces</taxon>
    </lineage>
</organism>
<dbReference type="Proteomes" id="UP000033615">
    <property type="component" value="Unassembled WGS sequence"/>
</dbReference>
<evidence type="ECO:0000313" key="3">
    <source>
        <dbReference type="EMBL" id="OPF82085.1"/>
    </source>
</evidence>
<keyword evidence="3" id="KW-0067">ATP-binding</keyword>
<protein>
    <submittedName>
        <fullName evidence="3">ATP-binding protein</fullName>
    </submittedName>
</protein>
<dbReference type="EMBL" id="LAKD02000015">
    <property type="protein sequence ID" value="OPF82085.1"/>
    <property type="molecule type" value="Genomic_DNA"/>
</dbReference>
<evidence type="ECO:0000256" key="1">
    <source>
        <dbReference type="ARBA" id="ARBA00022527"/>
    </source>
</evidence>
<proteinExistence type="predicted"/>
<dbReference type="RefSeq" id="WP_046088843.1">
    <property type="nucleotide sequence ID" value="NZ_LAKD02000015.1"/>
</dbReference>
<keyword evidence="3" id="KW-0547">Nucleotide-binding</keyword>
<dbReference type="GO" id="GO:0004674">
    <property type="term" value="F:protein serine/threonine kinase activity"/>
    <property type="evidence" value="ECO:0007669"/>
    <property type="project" value="UniProtKB-KW"/>
</dbReference>
<dbReference type="CDD" id="cd16936">
    <property type="entry name" value="HATPase_RsbW-like"/>
    <property type="match status" value="1"/>
</dbReference>
<dbReference type="Gene3D" id="3.30.565.10">
    <property type="entry name" value="Histidine kinase-like ATPase, C-terminal domain"/>
    <property type="match status" value="1"/>
</dbReference>
<evidence type="ECO:0000313" key="4">
    <source>
        <dbReference type="Proteomes" id="UP000033615"/>
    </source>
</evidence>
<keyword evidence="1" id="KW-0418">Kinase</keyword>
<name>A0A1V4D9W8_9ACTN</name>
<dbReference type="Pfam" id="PF13581">
    <property type="entry name" value="HATPase_c_2"/>
    <property type="match status" value="1"/>
</dbReference>
<evidence type="ECO:0000259" key="2">
    <source>
        <dbReference type="Pfam" id="PF13581"/>
    </source>
</evidence>
<reference evidence="3" key="1">
    <citation type="submission" date="2016-12" db="EMBL/GenBank/DDBJ databases">
        <title>Genome sequence of Streptomyces antioxidans MUSC 164.</title>
        <authorList>
            <person name="Lee L.-H."/>
            <person name="Ser H.-L."/>
        </authorList>
    </citation>
    <scope>NUCLEOTIDE SEQUENCE [LARGE SCALE GENOMIC DNA]</scope>
    <source>
        <strain evidence="3">MUSC 164</strain>
    </source>
</reference>
<dbReference type="SUPFAM" id="SSF55874">
    <property type="entry name" value="ATPase domain of HSP90 chaperone/DNA topoisomerase II/histidine kinase"/>
    <property type="match status" value="1"/>
</dbReference>
<dbReference type="InterPro" id="IPR036890">
    <property type="entry name" value="HATPase_C_sf"/>
</dbReference>
<sequence length="134" mass="14653">MTEPSATGVPACSETMRRERESASAARGLVSSSLRVWGLEDVEDAARLVVTELVSNTVKHARLEMIRVKVSRVGLKRVRIAVTDRSRKLPTLCDAGADDVNGRGLAIVAAMSEKWGVDPLRWGKRVWAELEVSP</sequence>
<dbReference type="GO" id="GO:0005524">
    <property type="term" value="F:ATP binding"/>
    <property type="evidence" value="ECO:0007669"/>
    <property type="project" value="UniProtKB-KW"/>
</dbReference>
<dbReference type="InterPro" id="IPR003594">
    <property type="entry name" value="HATPase_dom"/>
</dbReference>
<dbReference type="PANTHER" id="PTHR35526:SF3">
    <property type="entry name" value="ANTI-SIGMA-F FACTOR RSBW"/>
    <property type="match status" value="1"/>
</dbReference>
<keyword evidence="4" id="KW-1185">Reference proteome</keyword>
<keyword evidence="1" id="KW-0808">Transferase</keyword>
<accession>A0A1V4D9W8</accession>
<feature type="domain" description="Histidine kinase/HSP90-like ATPase" evidence="2">
    <location>
        <begin position="20"/>
        <end position="115"/>
    </location>
</feature>
<keyword evidence="1" id="KW-0723">Serine/threonine-protein kinase</keyword>
<dbReference type="InterPro" id="IPR050267">
    <property type="entry name" value="Anti-sigma-factor_SerPK"/>
</dbReference>
<dbReference type="AlphaFoldDB" id="A0A1V4D9W8"/>
<comment type="caution">
    <text evidence="3">The sequence shown here is derived from an EMBL/GenBank/DDBJ whole genome shotgun (WGS) entry which is preliminary data.</text>
</comment>